<proteinExistence type="predicted"/>
<evidence type="ECO:0000256" key="1">
    <source>
        <dbReference type="SAM" id="MobiDB-lite"/>
    </source>
</evidence>
<protein>
    <recommendedName>
        <fullName evidence="4">Virion morphogenesis protein</fullName>
    </recommendedName>
</protein>
<dbReference type="InterPro" id="IPR006522">
    <property type="entry name" value="Phage_virion_morphogenesis"/>
</dbReference>
<reference evidence="2" key="1">
    <citation type="submission" date="2019-10" db="EMBL/GenBank/DDBJ databases">
        <title>Draft genome sequence of Panacibacter sp. KCS-6.</title>
        <authorList>
            <person name="Yim K.J."/>
        </authorList>
    </citation>
    <scope>NUCLEOTIDE SEQUENCE</scope>
    <source>
        <strain evidence="2">KCS-6</strain>
    </source>
</reference>
<evidence type="ECO:0000313" key="3">
    <source>
        <dbReference type="Proteomes" id="UP000598971"/>
    </source>
</evidence>
<evidence type="ECO:0008006" key="4">
    <source>
        <dbReference type="Google" id="ProtNLM"/>
    </source>
</evidence>
<feature type="region of interest" description="Disordered" evidence="1">
    <location>
        <begin position="47"/>
        <end position="68"/>
    </location>
</feature>
<sequence>MRDLQIISSRLRQTMSTLPYKVGVLMVAYSKDRFKYQNWIDTYPEPWKPRSRKKPWKKKGKSPNNSGRAILVKSGRLRRSIRIVNTTSNSVTIGSDVPYAMAHNDGFRGPVTQQVRQFTRINPKRNTTGIVYRKEGKKSTRIRFGQTSSGISIVKAHTRTINQNMPRRRFMGQSMYLNKQINRLIAAEINKIFK</sequence>
<dbReference type="AlphaFoldDB" id="A0A8J8JQB3"/>
<organism evidence="2 3">
    <name type="scientific">Limnovirga soli</name>
    <dbReference type="NCBI Taxonomy" id="2656915"/>
    <lineage>
        <taxon>Bacteria</taxon>
        <taxon>Pseudomonadati</taxon>
        <taxon>Bacteroidota</taxon>
        <taxon>Chitinophagia</taxon>
        <taxon>Chitinophagales</taxon>
        <taxon>Chitinophagaceae</taxon>
        <taxon>Limnovirga</taxon>
    </lineage>
</organism>
<comment type="caution">
    <text evidence="2">The sequence shown here is derived from an EMBL/GenBank/DDBJ whole genome shotgun (WGS) entry which is preliminary data.</text>
</comment>
<evidence type="ECO:0000313" key="2">
    <source>
        <dbReference type="EMBL" id="NNV54542.1"/>
    </source>
</evidence>
<accession>A0A8J8JQB3</accession>
<dbReference type="Pfam" id="PF05069">
    <property type="entry name" value="Phage_tail_S"/>
    <property type="match status" value="1"/>
</dbReference>
<name>A0A8J8JQB3_9BACT</name>
<dbReference type="EMBL" id="WHPF01000002">
    <property type="protein sequence ID" value="NNV54542.1"/>
    <property type="molecule type" value="Genomic_DNA"/>
</dbReference>
<keyword evidence="3" id="KW-1185">Reference proteome</keyword>
<feature type="compositionally biased region" description="Basic residues" evidence="1">
    <location>
        <begin position="49"/>
        <end position="61"/>
    </location>
</feature>
<gene>
    <name evidence="2" type="ORF">GD597_03650</name>
</gene>
<dbReference type="Proteomes" id="UP000598971">
    <property type="component" value="Unassembled WGS sequence"/>
</dbReference>